<dbReference type="EMBL" id="KB467865">
    <property type="protein sequence ID" value="PCH36032.1"/>
    <property type="molecule type" value="Genomic_DNA"/>
</dbReference>
<keyword evidence="2" id="KW-1185">Reference proteome</keyword>
<sequence>MSYTIVVRVIDASDVGFSLVEKTVWYYANGGTWSNTNGIQTLVMGGSGTSGTLRFKSGDGEAFLVAVGVHNYKHWCDVAVDLTDGDTSMKVQPTYYESTDRAKVREEQLSEITRKNSKGRSISVKYVTQDSNTFHAIVTVS</sequence>
<dbReference type="Proteomes" id="UP000218811">
    <property type="component" value="Unassembled WGS sequence"/>
</dbReference>
<dbReference type="Pfam" id="PF07367">
    <property type="entry name" value="FB_lectin"/>
    <property type="match status" value="1"/>
</dbReference>
<dbReference type="Gene3D" id="2.60.270.20">
    <property type="entry name" value="Cytolysin/lectin"/>
    <property type="match status" value="1"/>
</dbReference>
<gene>
    <name evidence="1" type="ORF">WOLCODRAFT_81600</name>
</gene>
<protein>
    <submittedName>
        <fullName evidence="1">Lectin 1a</fullName>
    </submittedName>
</protein>
<dbReference type="OrthoDB" id="2794201at2759"/>
<dbReference type="InterPro" id="IPR009960">
    <property type="entry name" value="Fruit_body_lectin_fun"/>
</dbReference>
<organism evidence="1 2">
    <name type="scientific">Wolfiporia cocos (strain MD-104)</name>
    <name type="common">Brown rot fungus</name>
    <dbReference type="NCBI Taxonomy" id="742152"/>
    <lineage>
        <taxon>Eukaryota</taxon>
        <taxon>Fungi</taxon>
        <taxon>Dikarya</taxon>
        <taxon>Basidiomycota</taxon>
        <taxon>Agaricomycotina</taxon>
        <taxon>Agaricomycetes</taxon>
        <taxon>Polyporales</taxon>
        <taxon>Phaeolaceae</taxon>
        <taxon>Wolfiporia</taxon>
    </lineage>
</organism>
<name>A0A2H3J1B2_WOLCO</name>
<dbReference type="SUPFAM" id="SSF63724">
    <property type="entry name" value="Cytolysin/lectin"/>
    <property type="match status" value="1"/>
</dbReference>
<reference evidence="1 2" key="1">
    <citation type="journal article" date="2012" name="Science">
        <title>The Paleozoic origin of enzymatic lignin decomposition reconstructed from 31 fungal genomes.</title>
        <authorList>
            <person name="Floudas D."/>
            <person name="Binder M."/>
            <person name="Riley R."/>
            <person name="Barry K."/>
            <person name="Blanchette R.A."/>
            <person name="Henrissat B."/>
            <person name="Martinez A.T."/>
            <person name="Otillar R."/>
            <person name="Spatafora J.W."/>
            <person name="Yadav J.S."/>
            <person name="Aerts A."/>
            <person name="Benoit I."/>
            <person name="Boyd A."/>
            <person name="Carlson A."/>
            <person name="Copeland A."/>
            <person name="Coutinho P.M."/>
            <person name="de Vries R.P."/>
            <person name="Ferreira P."/>
            <person name="Findley K."/>
            <person name="Foster B."/>
            <person name="Gaskell J."/>
            <person name="Glotzer D."/>
            <person name="Gorecki P."/>
            <person name="Heitman J."/>
            <person name="Hesse C."/>
            <person name="Hori C."/>
            <person name="Igarashi K."/>
            <person name="Jurgens J.A."/>
            <person name="Kallen N."/>
            <person name="Kersten P."/>
            <person name="Kohler A."/>
            <person name="Kuees U."/>
            <person name="Kumar T.K.A."/>
            <person name="Kuo A."/>
            <person name="LaButti K."/>
            <person name="Larrondo L.F."/>
            <person name="Lindquist E."/>
            <person name="Ling A."/>
            <person name="Lombard V."/>
            <person name="Lucas S."/>
            <person name="Lundell T."/>
            <person name="Martin R."/>
            <person name="McLaughlin D.J."/>
            <person name="Morgenstern I."/>
            <person name="Morin E."/>
            <person name="Murat C."/>
            <person name="Nagy L.G."/>
            <person name="Nolan M."/>
            <person name="Ohm R.A."/>
            <person name="Patyshakuliyeva A."/>
            <person name="Rokas A."/>
            <person name="Ruiz-Duenas F.J."/>
            <person name="Sabat G."/>
            <person name="Salamov A."/>
            <person name="Samejima M."/>
            <person name="Schmutz J."/>
            <person name="Slot J.C."/>
            <person name="St John F."/>
            <person name="Stenlid J."/>
            <person name="Sun H."/>
            <person name="Sun S."/>
            <person name="Syed K."/>
            <person name="Tsang A."/>
            <person name="Wiebenga A."/>
            <person name="Young D."/>
            <person name="Pisabarro A."/>
            <person name="Eastwood D.C."/>
            <person name="Martin F."/>
            <person name="Cullen D."/>
            <person name="Grigoriev I.V."/>
            <person name="Hibbett D.S."/>
        </authorList>
    </citation>
    <scope>NUCLEOTIDE SEQUENCE [LARGE SCALE GENOMIC DNA]</scope>
    <source>
        <strain evidence="1 2">MD-104</strain>
    </source>
</reference>
<proteinExistence type="predicted"/>
<dbReference type="AlphaFoldDB" id="A0A2H3J1B2"/>
<evidence type="ECO:0000313" key="1">
    <source>
        <dbReference type="EMBL" id="PCH36032.1"/>
    </source>
</evidence>
<evidence type="ECO:0000313" key="2">
    <source>
        <dbReference type="Proteomes" id="UP000218811"/>
    </source>
</evidence>
<dbReference type="STRING" id="742152.A0A2H3J1B2"/>
<dbReference type="InterPro" id="IPR015926">
    <property type="entry name" value="Cytolysin/lectin"/>
</dbReference>
<accession>A0A2H3J1B2</accession>
<dbReference type="OMA" id="KACWHYT"/>